<evidence type="ECO:0000256" key="2">
    <source>
        <dbReference type="ARBA" id="ARBA00023043"/>
    </source>
</evidence>
<keyword evidence="2 3" id="KW-0040">ANK repeat</keyword>
<reference evidence="6" key="1">
    <citation type="journal article" date="2019" name="bioRxiv">
        <title>Genomics, evolutionary history and diagnostics of the Alternaria alternata species group including apple and Asian pear pathotypes.</title>
        <authorList>
            <person name="Armitage A.D."/>
            <person name="Cockerton H.M."/>
            <person name="Sreenivasaprasad S."/>
            <person name="Woodhall J.W."/>
            <person name="Lane C.R."/>
            <person name="Harrison R.J."/>
            <person name="Clarkson J.P."/>
        </authorList>
    </citation>
    <scope>NUCLEOTIDE SEQUENCE [LARGE SCALE GENOMIC DNA]</scope>
    <source>
        <strain evidence="6">RGR 97.0016</strain>
    </source>
</reference>
<keyword evidence="4" id="KW-0175">Coiled coil</keyword>
<dbReference type="PANTHER" id="PTHR24180">
    <property type="entry name" value="CYCLIN-DEPENDENT KINASE INHIBITOR 2C-RELATED"/>
    <property type="match status" value="1"/>
</dbReference>
<feature type="repeat" description="ANK" evidence="3">
    <location>
        <begin position="78"/>
        <end position="115"/>
    </location>
</feature>
<proteinExistence type="predicted"/>
<gene>
    <name evidence="5" type="ORF">AA0113_g9692</name>
</gene>
<dbReference type="AlphaFoldDB" id="A0A4Q4R6Q2"/>
<dbReference type="Gene3D" id="1.25.40.20">
    <property type="entry name" value="Ankyrin repeat-containing domain"/>
    <property type="match status" value="2"/>
</dbReference>
<evidence type="ECO:0000256" key="4">
    <source>
        <dbReference type="SAM" id="Coils"/>
    </source>
</evidence>
<evidence type="ECO:0000313" key="5">
    <source>
        <dbReference type="EMBL" id="RYO52021.1"/>
    </source>
</evidence>
<dbReference type="PANTHER" id="PTHR24180:SF45">
    <property type="entry name" value="POLY [ADP-RIBOSE] POLYMERASE TANKYRASE"/>
    <property type="match status" value="1"/>
</dbReference>
<evidence type="ECO:0000313" key="6">
    <source>
        <dbReference type="Proteomes" id="UP000293823"/>
    </source>
</evidence>
<feature type="coiled-coil region" evidence="4">
    <location>
        <begin position="230"/>
        <end position="292"/>
    </location>
</feature>
<dbReference type="OrthoDB" id="5337793at2759"/>
<dbReference type="SUPFAM" id="SSF48403">
    <property type="entry name" value="Ankyrin repeat"/>
    <property type="match status" value="1"/>
</dbReference>
<protein>
    <submittedName>
        <fullName evidence="5">Uncharacterized protein</fullName>
    </submittedName>
</protein>
<dbReference type="InterPro" id="IPR036770">
    <property type="entry name" value="Ankyrin_rpt-contain_sf"/>
</dbReference>
<dbReference type="InterPro" id="IPR002110">
    <property type="entry name" value="Ankyrin_rpt"/>
</dbReference>
<evidence type="ECO:0000256" key="3">
    <source>
        <dbReference type="PROSITE-ProRule" id="PRU00023"/>
    </source>
</evidence>
<dbReference type="InterPro" id="IPR051637">
    <property type="entry name" value="Ank_repeat_dom-contain_49"/>
</dbReference>
<keyword evidence="1" id="KW-0677">Repeat</keyword>
<evidence type="ECO:0000256" key="1">
    <source>
        <dbReference type="ARBA" id="ARBA00022737"/>
    </source>
</evidence>
<comment type="caution">
    <text evidence="5">The sequence shown here is derived from an EMBL/GenBank/DDBJ whole genome shotgun (WGS) entry which is preliminary data.</text>
</comment>
<dbReference type="PROSITE" id="PS50088">
    <property type="entry name" value="ANK_REPEAT"/>
    <property type="match status" value="1"/>
</dbReference>
<sequence>MATTDIWKDLTAGISRLNLKSTPKSQFLHETVQRHPTEIWRSDIWQACKDGILLNFQSELQNLRPRDVSRFVNARDRDGNTALIVASAVAHGRKSCKAIITTLLAAGADINTKNQEGRTALMEASLLGGLAAVEVLLNPEQGSPADVNLRDNLGLTAMDLAGTNAILGAERRRRHSSGEDQGRLFDHERRRRVIELLAGIDDGSIASTSAYPEHMSAHSDVRTNGEASSIVQLEARLSQAHNETEDLLDTISTKEDKFRAHQFELEYTKQICEQLENQLSDAEEKLILAKRQTETPAQRRNNKNLQFRVTELKDGTLDTQIEMIRTFHYKPRPRYGTRELVHSRPTIAYMQMNGSHLARNGKLPEEGFIDSSRWVAQAHDLFKVLGSTYGKTWFQHTEPQLMALCVCYFREISHLTLDQFRSKRPVDSYVMPEVIEIFVSRKPCSRCESLKDLVNETTKGYKFEFHLIHAEAS</sequence>
<dbReference type="Proteomes" id="UP000293823">
    <property type="component" value="Unassembled WGS sequence"/>
</dbReference>
<name>A0A4Q4R6Q2_9PLEO</name>
<dbReference type="EMBL" id="PEJP01000045">
    <property type="protein sequence ID" value="RYO52021.1"/>
    <property type="molecule type" value="Genomic_DNA"/>
</dbReference>
<organism evidence="5 6">
    <name type="scientific">Alternaria arborescens</name>
    <dbReference type="NCBI Taxonomy" id="156630"/>
    <lineage>
        <taxon>Eukaryota</taxon>
        <taxon>Fungi</taxon>
        <taxon>Dikarya</taxon>
        <taxon>Ascomycota</taxon>
        <taxon>Pezizomycotina</taxon>
        <taxon>Dothideomycetes</taxon>
        <taxon>Pleosporomycetidae</taxon>
        <taxon>Pleosporales</taxon>
        <taxon>Pleosporineae</taxon>
        <taxon>Pleosporaceae</taxon>
        <taxon>Alternaria</taxon>
        <taxon>Alternaria sect. Alternaria</taxon>
    </lineage>
</organism>
<accession>A0A4Q4R6Q2</accession>
<dbReference type="Pfam" id="PF13857">
    <property type="entry name" value="Ank_5"/>
    <property type="match status" value="1"/>
</dbReference>
<keyword evidence="6" id="KW-1185">Reference proteome</keyword>